<reference evidence="3" key="1">
    <citation type="submission" date="2017-02" db="UniProtKB">
        <authorList>
            <consortium name="WormBaseParasite"/>
        </authorList>
    </citation>
    <scope>IDENTIFICATION</scope>
</reference>
<reference evidence="1 2" key="2">
    <citation type="submission" date="2018-11" db="EMBL/GenBank/DDBJ databases">
        <authorList>
            <consortium name="Pathogen Informatics"/>
        </authorList>
    </citation>
    <scope>NUCLEOTIDE SEQUENCE [LARGE SCALE GENOMIC DNA]</scope>
    <source>
        <strain evidence="1 2">MHpl1</strain>
    </source>
</reference>
<name>A0A0N4WXP0_HAEPC</name>
<accession>A0A0N4WXP0</accession>
<sequence>MKLSRRPTTINATYDPLLLDIKHIGKKALGYFIRMGRCRVNSWKTACGIGLSESK</sequence>
<evidence type="ECO:0000313" key="1">
    <source>
        <dbReference type="EMBL" id="VDO60709.1"/>
    </source>
</evidence>
<gene>
    <name evidence="1" type="ORF">HPLM_LOCUS16586</name>
</gene>
<organism evidence="3">
    <name type="scientific">Haemonchus placei</name>
    <name type="common">Barber's pole worm</name>
    <dbReference type="NCBI Taxonomy" id="6290"/>
    <lineage>
        <taxon>Eukaryota</taxon>
        <taxon>Metazoa</taxon>
        <taxon>Ecdysozoa</taxon>
        <taxon>Nematoda</taxon>
        <taxon>Chromadorea</taxon>
        <taxon>Rhabditida</taxon>
        <taxon>Rhabditina</taxon>
        <taxon>Rhabditomorpha</taxon>
        <taxon>Strongyloidea</taxon>
        <taxon>Trichostrongylidae</taxon>
        <taxon>Haemonchus</taxon>
    </lineage>
</organism>
<dbReference type="Proteomes" id="UP000268014">
    <property type="component" value="Unassembled WGS sequence"/>
</dbReference>
<protein>
    <submittedName>
        <fullName evidence="3">Transposase</fullName>
    </submittedName>
</protein>
<evidence type="ECO:0000313" key="2">
    <source>
        <dbReference type="Proteomes" id="UP000268014"/>
    </source>
</evidence>
<keyword evidence="2" id="KW-1185">Reference proteome</keyword>
<proteinExistence type="predicted"/>
<dbReference type="AlphaFoldDB" id="A0A0N4WXP0"/>
<dbReference type="WBParaSite" id="HPLM_0001659401-mRNA-1">
    <property type="protein sequence ID" value="HPLM_0001659401-mRNA-1"/>
    <property type="gene ID" value="HPLM_0001659401"/>
</dbReference>
<evidence type="ECO:0000313" key="3">
    <source>
        <dbReference type="WBParaSite" id="HPLM_0001659401-mRNA-1"/>
    </source>
</evidence>
<dbReference type="EMBL" id="UZAF01019490">
    <property type="protein sequence ID" value="VDO60709.1"/>
    <property type="molecule type" value="Genomic_DNA"/>
</dbReference>